<evidence type="ECO:0000313" key="5">
    <source>
        <dbReference type="Proteomes" id="UP001281447"/>
    </source>
</evidence>
<comment type="caution">
    <text evidence="4">The sequence shown here is derived from an EMBL/GenBank/DDBJ whole genome shotgun (WGS) entry which is preliminary data.</text>
</comment>
<dbReference type="Pfam" id="PF21117">
    <property type="entry name" value="MRB1590_C"/>
    <property type="match status" value="1"/>
</dbReference>
<dbReference type="Pfam" id="PF20446">
    <property type="entry name" value="ABC_N"/>
    <property type="match status" value="1"/>
</dbReference>
<evidence type="ECO:0000259" key="2">
    <source>
        <dbReference type="Pfam" id="PF20446"/>
    </source>
</evidence>
<dbReference type="PANTHER" id="PTHR38149:SF1">
    <property type="entry name" value="ATPASE"/>
    <property type="match status" value="1"/>
</dbReference>
<dbReference type="InterPro" id="IPR019195">
    <property type="entry name" value="ABC_ATPase_put"/>
</dbReference>
<organism evidence="4 5">
    <name type="scientific">Tigheibacillus halophilus</name>
    <dbReference type="NCBI Taxonomy" id="361280"/>
    <lineage>
        <taxon>Bacteria</taxon>
        <taxon>Bacillati</taxon>
        <taxon>Bacillota</taxon>
        <taxon>Bacilli</taxon>
        <taxon>Bacillales</taxon>
        <taxon>Bacillaceae</taxon>
        <taxon>Tigheibacillus</taxon>
    </lineage>
</organism>
<dbReference type="InterPro" id="IPR046833">
    <property type="entry name" value="ABC_N"/>
</dbReference>
<name>A0ABU5C9D3_9BACI</name>
<keyword evidence="5" id="KW-1185">Reference proteome</keyword>
<proteinExistence type="predicted"/>
<dbReference type="Pfam" id="PF09818">
    <property type="entry name" value="ABC_ATPase"/>
    <property type="match status" value="1"/>
</dbReference>
<dbReference type="Proteomes" id="UP001281447">
    <property type="component" value="Unassembled WGS sequence"/>
</dbReference>
<dbReference type="EMBL" id="JAWDIP010000004">
    <property type="protein sequence ID" value="MDY0395913.1"/>
    <property type="molecule type" value="Genomic_DNA"/>
</dbReference>
<protein>
    <submittedName>
        <fullName evidence="4">ABC-ATPase domain-containing protein</fullName>
    </submittedName>
</protein>
<dbReference type="InterPro" id="IPR046834">
    <property type="entry name" value="ABC_ATPase_C"/>
</dbReference>
<feature type="domain" description="ATPase of the ABC class C-terminal" evidence="1">
    <location>
        <begin position="166"/>
        <end position="441"/>
    </location>
</feature>
<evidence type="ECO:0000259" key="3">
    <source>
        <dbReference type="Pfam" id="PF21117"/>
    </source>
</evidence>
<accession>A0ABU5C9D3</accession>
<reference evidence="4 5" key="1">
    <citation type="submission" date="2023-10" db="EMBL/GenBank/DDBJ databases">
        <title>Virgibacillus halophilus 5B73C genome.</title>
        <authorList>
            <person name="Miliotis G."/>
            <person name="Sengupta P."/>
            <person name="Hameed A."/>
            <person name="Chuvochina M."/>
            <person name="Mcdonagh F."/>
            <person name="Simpson A.C."/>
            <person name="Singh N.K."/>
            <person name="Rekha P.D."/>
            <person name="Raman K."/>
            <person name="Hugenholtz P."/>
            <person name="Venkateswaran K."/>
        </authorList>
    </citation>
    <scope>NUCLEOTIDE SEQUENCE [LARGE SCALE GENOMIC DNA]</scope>
    <source>
        <strain evidence="4 5">5B73C</strain>
    </source>
</reference>
<feature type="domain" description="ATPase of the ABC class N-terminal" evidence="2">
    <location>
        <begin position="1"/>
        <end position="160"/>
    </location>
</feature>
<dbReference type="InterPro" id="IPR049069">
    <property type="entry name" value="MRB1590-like_C"/>
</dbReference>
<evidence type="ECO:0000259" key="1">
    <source>
        <dbReference type="Pfam" id="PF09818"/>
    </source>
</evidence>
<gene>
    <name evidence="4" type="ORF">RWE15_17885</name>
</gene>
<dbReference type="PANTHER" id="PTHR38149">
    <property type="entry name" value="ATPASE"/>
    <property type="match status" value="1"/>
</dbReference>
<sequence length="572" mass="63305">MRRLLQLCRQLDKKGYGAYKSISGTYQADSYTLSIDYVQGDPFAAPSKIRLVIPAEKRLLHPEWLKTSVEQLAVEDVLARSVAKAVNRMHFDIKGSGKSGEIFFDGPGQEIIKRTAIQADKEAITVCMAVGLPANGRRINGNEAHRLFADAIPKILKNSIFTIADEAIENAVRLARQQAAIRKQMWENGWIAFIANGAILPRKSGIDDRPLQTALPFQSTTNQEVSIEIPYQKDALKGMAIKKGITLIVGGGYHGKSTLLSAIEKGVYNHTAGDGREFVLTDMDAVKIRAEDGRQITNVNISPFIRNLPMNQDTEHFSTENASGSTSQAANVIEALEAGATTLLLDEDTCATNFMIRDMRMQQLVSPEQEPITPFIDNVTCLRDKLGVSAILVMGGSGDYFDAADDVIQMNNFLPEDVTEAAKKIAAEHPVERLQRKGAQLSVKSDRVFRQQSFKVLRGKRAKVQAKGLHTILMGQTNISFPEVEQIADMSQTRMIAQILLRLASEKMDDKKTLVELLDDLEMRMSDEGLASFTAHTKQHPGDLAQPRRYEIAAVLNRMRTAVVDRQAVKGR</sequence>
<feature type="domain" description="MRB1590-like C-terminal" evidence="3">
    <location>
        <begin position="463"/>
        <end position="564"/>
    </location>
</feature>
<evidence type="ECO:0000313" key="4">
    <source>
        <dbReference type="EMBL" id="MDY0395913.1"/>
    </source>
</evidence>
<dbReference type="RefSeq" id="WP_390352260.1">
    <property type="nucleotide sequence ID" value="NZ_JBHUIZ010000003.1"/>
</dbReference>